<dbReference type="HOGENOM" id="CLU_1034688_0_0_1"/>
<keyword evidence="3" id="KW-1185">Reference proteome</keyword>
<evidence type="ECO:0000256" key="1">
    <source>
        <dbReference type="SAM" id="MobiDB-lite"/>
    </source>
</evidence>
<name>K1WSZ2_MARBU</name>
<reference evidence="2 3" key="1">
    <citation type="journal article" date="2012" name="BMC Genomics">
        <title>Sequencing the genome of Marssonina brunnea reveals fungus-poplar co-evolution.</title>
        <authorList>
            <person name="Zhu S."/>
            <person name="Cao Y.-Z."/>
            <person name="Jiang C."/>
            <person name="Tan B.-Y."/>
            <person name="Wang Z."/>
            <person name="Feng S."/>
            <person name="Zhang L."/>
            <person name="Su X.-H."/>
            <person name="Brejova B."/>
            <person name="Vinar T."/>
            <person name="Xu M."/>
            <person name="Wang M.-X."/>
            <person name="Zhang S.-G."/>
            <person name="Huang M.-R."/>
            <person name="Wu R."/>
            <person name="Zhou Y."/>
        </authorList>
    </citation>
    <scope>NUCLEOTIDE SEQUENCE [LARGE SCALE GENOMIC DNA]</scope>
    <source>
        <strain evidence="2 3">MB_m1</strain>
    </source>
</reference>
<organism evidence="2 3">
    <name type="scientific">Marssonina brunnea f. sp. multigermtubi (strain MB_m1)</name>
    <name type="common">Marssonina leaf spot fungus</name>
    <dbReference type="NCBI Taxonomy" id="1072389"/>
    <lineage>
        <taxon>Eukaryota</taxon>
        <taxon>Fungi</taxon>
        <taxon>Dikarya</taxon>
        <taxon>Ascomycota</taxon>
        <taxon>Pezizomycotina</taxon>
        <taxon>Leotiomycetes</taxon>
        <taxon>Helotiales</taxon>
        <taxon>Drepanopezizaceae</taxon>
        <taxon>Drepanopeziza</taxon>
    </lineage>
</organism>
<dbReference type="InParanoid" id="K1WSZ2"/>
<dbReference type="Proteomes" id="UP000006753">
    <property type="component" value="Unassembled WGS sequence"/>
</dbReference>
<dbReference type="EMBL" id="JH921439">
    <property type="protein sequence ID" value="EKD16151.1"/>
    <property type="molecule type" value="Genomic_DNA"/>
</dbReference>
<dbReference type="KEGG" id="mbe:MBM_05445"/>
<protein>
    <submittedName>
        <fullName evidence="2">Uncharacterized protein</fullName>
    </submittedName>
</protein>
<evidence type="ECO:0000313" key="2">
    <source>
        <dbReference type="EMBL" id="EKD16151.1"/>
    </source>
</evidence>
<feature type="compositionally biased region" description="Polar residues" evidence="1">
    <location>
        <begin position="218"/>
        <end position="227"/>
    </location>
</feature>
<accession>K1WSZ2</accession>
<evidence type="ECO:0000313" key="3">
    <source>
        <dbReference type="Proteomes" id="UP000006753"/>
    </source>
</evidence>
<proteinExistence type="predicted"/>
<feature type="region of interest" description="Disordered" evidence="1">
    <location>
        <begin position="191"/>
        <end position="229"/>
    </location>
</feature>
<gene>
    <name evidence="2" type="ORF">MBM_05445</name>
</gene>
<dbReference type="AlphaFoldDB" id="K1WSZ2"/>
<sequence>MFQPNNASIPAVVYSRSFGISSGIRLPNIAQRYLSSVVTDADEAGQLARSGRIRHASTKDPLSLGKRRSEMQRQAWISHKSRLLLWGEERHVIRIVHHRIRPLDTSYALPRPAGCRLCPTSRNRETKKKSRCRSRVPADLKPATNRMFVRLVGVLLEQAETSLCIYMPFRQNPRMSLLSPFPLQGPLPGLNAGGSEGIPQRRHSQTSSLSRQHHADMTNHTIIPSSSTNAKRTAATAAIAITAINTIAAPARPTTPAPAFTHHSIIVRY</sequence>